<keyword evidence="4" id="KW-0805">Transcription regulation</keyword>
<dbReference type="Pfam" id="PF25577">
    <property type="entry name" value="TPR_TAF2_C"/>
    <property type="match status" value="2"/>
</dbReference>
<feature type="region of interest" description="Disordered" evidence="7">
    <location>
        <begin position="539"/>
        <end position="595"/>
    </location>
</feature>
<evidence type="ECO:0000259" key="9">
    <source>
        <dbReference type="Pfam" id="PF25577"/>
    </source>
</evidence>
<evidence type="ECO:0000256" key="1">
    <source>
        <dbReference type="ARBA" id="ARBA00004123"/>
    </source>
</evidence>
<comment type="caution">
    <text evidence="10">The sequence shown here is derived from an EMBL/GenBank/DDBJ whole genome shotgun (WGS) entry which is preliminary data.</text>
</comment>
<feature type="compositionally biased region" description="Polar residues" evidence="7">
    <location>
        <begin position="579"/>
        <end position="595"/>
    </location>
</feature>
<dbReference type="PANTHER" id="PTHR15137:SF9">
    <property type="entry name" value="TRANSCRIPTION INITIATION FACTOR TFIID SUBUNIT 2"/>
    <property type="match status" value="1"/>
</dbReference>
<dbReference type="InterPro" id="IPR027268">
    <property type="entry name" value="Peptidase_M4/M1_CTD_sf"/>
</dbReference>
<evidence type="ECO:0000256" key="6">
    <source>
        <dbReference type="ARBA" id="ARBA00023242"/>
    </source>
</evidence>
<evidence type="ECO:0000256" key="2">
    <source>
        <dbReference type="ARBA" id="ARBA00010937"/>
    </source>
</evidence>
<comment type="subcellular location">
    <subcellularLocation>
        <location evidence="1">Nucleus</location>
    </subcellularLocation>
</comment>
<organism evidence="10 11">
    <name type="scientific">Phytophthora nicotianae</name>
    <name type="common">Potato buckeye rot agent</name>
    <name type="synonym">Phytophthora parasitica</name>
    <dbReference type="NCBI Taxonomy" id="4792"/>
    <lineage>
        <taxon>Eukaryota</taxon>
        <taxon>Sar</taxon>
        <taxon>Stramenopiles</taxon>
        <taxon>Oomycota</taxon>
        <taxon>Peronosporomycetes</taxon>
        <taxon>Peronosporales</taxon>
        <taxon>Peronosporaceae</taxon>
        <taxon>Phytophthora</taxon>
    </lineage>
</organism>
<feature type="domain" description="Transcription initiation factor TFIID subunit 2 TPR repeats" evidence="9">
    <location>
        <begin position="1165"/>
        <end position="1224"/>
    </location>
</feature>
<gene>
    <name evidence="10" type="ORF">AM587_10007407</name>
</gene>
<evidence type="ECO:0000256" key="5">
    <source>
        <dbReference type="ARBA" id="ARBA00023163"/>
    </source>
</evidence>
<dbReference type="GO" id="GO:0006367">
    <property type="term" value="P:transcription initiation at RNA polymerase II promoter"/>
    <property type="evidence" value="ECO:0007669"/>
    <property type="project" value="TreeGrafter"/>
</dbReference>
<dbReference type="FunFam" id="1.10.390.10:FF:000022">
    <property type="entry name" value="Transcription initiation factor TFIID subunit"/>
    <property type="match status" value="1"/>
</dbReference>
<feature type="compositionally biased region" description="Basic residues" evidence="7">
    <location>
        <begin position="697"/>
        <end position="706"/>
    </location>
</feature>
<evidence type="ECO:0000256" key="7">
    <source>
        <dbReference type="SAM" id="MobiDB-lite"/>
    </source>
</evidence>
<dbReference type="Gene3D" id="1.10.390.10">
    <property type="entry name" value="Neutral Protease Domain 2"/>
    <property type="match status" value="1"/>
</dbReference>
<reference evidence="10 11" key="1">
    <citation type="submission" date="2015-11" db="EMBL/GenBank/DDBJ databases">
        <title>Genomes and virulence difference between two physiological races of Phytophthora nicotianae.</title>
        <authorList>
            <person name="Liu H."/>
            <person name="Ma X."/>
            <person name="Yu H."/>
            <person name="Fang D."/>
            <person name="Li Y."/>
            <person name="Wang X."/>
            <person name="Wang W."/>
            <person name="Dong Y."/>
            <person name="Xiao B."/>
        </authorList>
    </citation>
    <scope>NUCLEOTIDE SEQUENCE [LARGE SCALE GENOMIC DNA]</scope>
    <source>
        <strain evidence="11">race 0</strain>
    </source>
</reference>
<dbReference type="Pfam" id="PF25316">
    <property type="entry name" value="TAF2_3rd"/>
    <property type="match status" value="1"/>
</dbReference>
<keyword evidence="6" id="KW-0539">Nucleus</keyword>
<feature type="compositionally biased region" description="Acidic residues" evidence="7">
    <location>
        <begin position="166"/>
        <end position="176"/>
    </location>
</feature>
<feature type="compositionally biased region" description="Basic and acidic residues" evidence="7">
    <location>
        <begin position="554"/>
        <end position="571"/>
    </location>
</feature>
<proteinExistence type="inferred from homology"/>
<dbReference type="GO" id="GO:0016251">
    <property type="term" value="F:RNA polymerase II general transcription initiation factor activity"/>
    <property type="evidence" value="ECO:0007669"/>
    <property type="project" value="TreeGrafter"/>
</dbReference>
<feature type="domain" description="Transcription initiation factor TFIID subunit 2 Ig-like" evidence="8">
    <location>
        <begin position="630"/>
        <end position="749"/>
    </location>
</feature>
<evidence type="ECO:0000256" key="3">
    <source>
        <dbReference type="ARBA" id="ARBA00017363"/>
    </source>
</evidence>
<feature type="region of interest" description="Disordered" evidence="7">
    <location>
        <begin position="1257"/>
        <end position="1289"/>
    </location>
</feature>
<keyword evidence="5" id="KW-0804">Transcription</keyword>
<dbReference type="EMBL" id="LNFO01005917">
    <property type="protein sequence ID" value="KUF75990.1"/>
    <property type="molecule type" value="Genomic_DNA"/>
</dbReference>
<evidence type="ECO:0000256" key="4">
    <source>
        <dbReference type="ARBA" id="ARBA00023015"/>
    </source>
</evidence>
<dbReference type="Proteomes" id="UP000052943">
    <property type="component" value="Unassembled WGS sequence"/>
</dbReference>
<dbReference type="InterPro" id="IPR057345">
    <property type="entry name" value="Ig-like_TAF2"/>
</dbReference>
<name>A0A0W8BWC2_PHYNI</name>
<evidence type="ECO:0000259" key="8">
    <source>
        <dbReference type="Pfam" id="PF25316"/>
    </source>
</evidence>
<dbReference type="PANTHER" id="PTHR15137">
    <property type="entry name" value="TRANSCRIPTION INITIATION FACTOR TFIID"/>
    <property type="match status" value="1"/>
</dbReference>
<dbReference type="GO" id="GO:0003682">
    <property type="term" value="F:chromatin binding"/>
    <property type="evidence" value="ECO:0007669"/>
    <property type="project" value="TreeGrafter"/>
</dbReference>
<evidence type="ECO:0000313" key="11">
    <source>
        <dbReference type="Proteomes" id="UP000052943"/>
    </source>
</evidence>
<dbReference type="GO" id="GO:0005669">
    <property type="term" value="C:transcription factor TFIID complex"/>
    <property type="evidence" value="ECO:0007669"/>
    <property type="project" value="InterPro"/>
</dbReference>
<dbReference type="OrthoDB" id="308861at2759"/>
<dbReference type="CDD" id="cd09839">
    <property type="entry name" value="M1_like_TAF2"/>
    <property type="match status" value="1"/>
</dbReference>
<comment type="similarity">
    <text evidence="2">Belongs to the TAF2 family.</text>
</comment>
<dbReference type="Gene3D" id="2.60.40.1730">
    <property type="entry name" value="tricorn interacting facor f3 domain"/>
    <property type="match status" value="1"/>
</dbReference>
<dbReference type="InterPro" id="IPR016024">
    <property type="entry name" value="ARM-type_fold"/>
</dbReference>
<protein>
    <recommendedName>
        <fullName evidence="3">Transcription initiation factor TFIID subunit 2</fullName>
    </recommendedName>
</protein>
<feature type="compositionally biased region" description="Low complexity" evidence="7">
    <location>
        <begin position="539"/>
        <end position="553"/>
    </location>
</feature>
<dbReference type="SUPFAM" id="SSF55486">
    <property type="entry name" value="Metalloproteases ('zincins'), catalytic domain"/>
    <property type="match status" value="1"/>
</dbReference>
<dbReference type="InterPro" id="IPR042097">
    <property type="entry name" value="Aminopeptidase_N-like_N_sf"/>
</dbReference>
<feature type="region of interest" description="Disordered" evidence="7">
    <location>
        <begin position="697"/>
        <end position="720"/>
    </location>
</feature>
<feature type="region of interest" description="Disordered" evidence="7">
    <location>
        <begin position="147"/>
        <end position="179"/>
    </location>
</feature>
<accession>A0A0W8BWC2</accession>
<dbReference type="SUPFAM" id="SSF48371">
    <property type="entry name" value="ARM repeat"/>
    <property type="match status" value="1"/>
</dbReference>
<dbReference type="InterPro" id="IPR057991">
    <property type="entry name" value="TPR_TAF2_C"/>
</dbReference>
<dbReference type="STRING" id="4790.A0A0W8BWC2"/>
<evidence type="ECO:0000313" key="10">
    <source>
        <dbReference type="EMBL" id="KUF75990.1"/>
    </source>
</evidence>
<sequence>MQDLPSGNIQCDEYVLRMYGTTTLPLCLFQERSRKCQTMIGDFEYLQQRLALRVDVMQRHIEGVAEVILAPRAAELRVLRLHARQLKVKSVCINGVKANFEQLNFLGEIVDENYRDLATFDLFYRGAIVASKEGELIIEIPRDVTFQEDEENAEDSSNLRDQQVEKDDDDGEETEVDTQKEQKLVLDAWDLDRLPKSSTGFKPVVVRVEYDVDEPTGGLRFVLPDEQYQPKRSPHMYTYCGPFGGLCDGARSWMPCRDTLRDACTFRIELTVPDWCVAVCSGQMVQQILNPETDADGGQWRTFRYVVNPKTNCSSIGFAVGPFRLYVPPEMPRMTHFALPECFEDLVHCTSKLSSAMTYFEGALGTLFPFKTYQQVFVEDLPDQLQYIAGGAILDQNLLHGPRIIDRELPSHLAQVKALVGSWIGGAVGIQSTKDAWVLIGVIGHLVNTYVRSVYGEEEYGYRIQLAMDALTTMELTTDHQSPALLSSEVDVYSEYDPLSLTLLEVKAPLVLHMIEQRVGPKHLSIAIQRAVSEGAGMAANNAASGGDAPNNGDSKDEENGKSTDDKKSADEEGDAGAENSNASGKPANGATSSEPLTTLSFLKTVKTIAGAAGQDLTKSFLTSWIIEPGMPFFTVGYWYNRKQTQAEVVLQQEIPPGGKLYTGPITITIVEDTSEYTYQKRIEHKRHKFDFPCHSKVRKKRRKRQGLADPDDSVSVGGPGMGLNDTPVFWVKIDTGCAWLRHVVMHQPDFNWMEQLLSDKKVGSRVHAARALALFHRPHEKPNVMSCRVLTECMSGLTTHSRRLRAEAAQSLGIWQSIHAPLTNANTQLPIWKAMHNLVRIFKEHFFDRATDMPLPNYFLPSGGKVILEALGAQQASISSKQIQVQDYAEGEYEIKKSIPKALAMIRAQNGKTPPEIERFLLQLLTENDNSKNYVEMDDQSQVADDCYYIGNIVLSLSVLSLDRPTRSEDGDAVALEILRYLHYDQVQPSYNKTITVCCLEALCNLVLAGRCEEKLVNFHSFASPKHSNLVRKAAIESILRLYFAEDPNGPNTGDNSSSMGMSYSVNTSKSSRRGATSLLSNSYGATAAMLWLCELLKAEQSPGIRLFAVQVCLNCMRGFPPGVGKEVLATWDHSYTLGLMNYIEMKEPTSFVLKSPEKDKILGLFDRPNLSKLRDDSSSAKRIAEELWNLMNTNAAMDQRLRVALIVLYRKIWGETTPIAVAHIVQDKPANWAGGYESLRLMMEESKNRMLMNGGRAGANTDAGNGLGRKHDDDRKRGFSSTASSPADAALEQFRGKKFKFKMGDTTFRSHKL</sequence>
<feature type="domain" description="Transcription initiation factor TFIID subunit 2 TPR repeats" evidence="9">
    <location>
        <begin position="892"/>
        <end position="1041"/>
    </location>
</feature>
<dbReference type="SUPFAM" id="SSF63737">
    <property type="entry name" value="Leukotriene A4 hydrolase N-terminal domain"/>
    <property type="match status" value="1"/>
</dbReference>
<dbReference type="GO" id="GO:0000976">
    <property type="term" value="F:transcription cis-regulatory region binding"/>
    <property type="evidence" value="ECO:0007669"/>
    <property type="project" value="TreeGrafter"/>
</dbReference>
<dbReference type="InterPro" id="IPR037813">
    <property type="entry name" value="TAF2"/>
</dbReference>